<dbReference type="SUPFAM" id="SSF51905">
    <property type="entry name" value="FAD/NAD(P)-binding domain"/>
    <property type="match status" value="1"/>
</dbReference>
<sequence>MVTRIVIIGGGPAGYEAALVAAARGRDVAQVTVVDDDGLGGACVLYDCVPSKTLIASTGVRTELRRAGGMGFDIDIDDAKISLPQINNRAKTLAASQSADIGSQLLHQGVTIIGGRGELVDDIAGMASHRVKVTTHDGKVGVLKADVVLIATGASPRVLRNAVPDGERILTWRQLYELNELPTHLIIVGSGVTGAEFCNAYTELGVTVTVVASRDQILPHEDSDAAAVLEEVFNERGVTLVKNARAESVTRTGDGVTVKIADGRVVEGSHALMTVGSVPNTAGLGLERVGIELGPGGYIPVDRVSRTPAAGIYAAGDCTGLLPLASVAAMQGRIAMYHALGEGVSPIRLRTVASATFTRPEIAAVGIPQTAIDDGSVPARTLMLPLNTNARAKMSLLRHGFVKIFCRPATGVVIGGVVVAPIASELILPIALAVQNRISVTDLAQTLSVYPSLSGSIVEAARRLMAHDDLD</sequence>
<name>A0A375YHI2_MYCPF</name>
<accession>A0A375YHI2</accession>
<dbReference type="STRING" id="39692.BST38_27975"/>
<dbReference type="AlphaFoldDB" id="A0A375YHI2"/>
<dbReference type="PANTHER" id="PTHR43014:SF1">
    <property type="entry name" value="NAD(P)H DEHYDROGENASE (QUINONE)"/>
    <property type="match status" value="1"/>
</dbReference>
<protein>
    <submittedName>
        <fullName evidence="8">NAD(P)H quinone reductase LpdA [Mycobacterium tuberculosis H37Rv]</fullName>
    </submittedName>
</protein>
<feature type="binding site" evidence="4">
    <location>
        <position position="276"/>
    </location>
    <ligand>
        <name>NAD(+)</name>
        <dbReference type="ChEBI" id="CHEBI:57540"/>
    </ligand>
</feature>
<gene>
    <name evidence="8" type="ORF">MPP7335_02310</name>
</gene>
<feature type="domain" description="Pyridine nucleotide-disulphide oxidoreductase dimerisation" evidence="6">
    <location>
        <begin position="352"/>
        <end position="461"/>
    </location>
</feature>
<feature type="disulfide bond" description="Redox-active" evidence="5">
    <location>
        <begin position="43"/>
        <end position="48"/>
    </location>
</feature>
<dbReference type="InterPro" id="IPR016156">
    <property type="entry name" value="FAD/NAD-linked_Rdtase_dimer_sf"/>
</dbReference>
<dbReference type="RefSeq" id="WP_083146787.1">
    <property type="nucleotide sequence ID" value="NZ_MVID01000044.1"/>
</dbReference>
<dbReference type="Pfam" id="PF02852">
    <property type="entry name" value="Pyr_redox_dim"/>
    <property type="match status" value="1"/>
</dbReference>
<feature type="domain" description="FAD/NAD(P)-binding" evidence="7">
    <location>
        <begin position="4"/>
        <end position="332"/>
    </location>
</feature>
<dbReference type="InterPro" id="IPR036188">
    <property type="entry name" value="FAD/NAD-bd_sf"/>
</dbReference>
<dbReference type="InterPro" id="IPR004099">
    <property type="entry name" value="Pyr_nucl-diS_OxRdtase_dimer"/>
</dbReference>
<dbReference type="Proteomes" id="UP000252008">
    <property type="component" value="Unassembled WGS sequence"/>
</dbReference>
<evidence type="ECO:0000256" key="2">
    <source>
        <dbReference type="ARBA" id="ARBA00022630"/>
    </source>
</evidence>
<dbReference type="PRINTS" id="PR00411">
    <property type="entry name" value="PNDRDTASEI"/>
</dbReference>
<keyword evidence="4" id="KW-0520">NAD</keyword>
<feature type="binding site" evidence="4">
    <location>
        <position position="117"/>
    </location>
    <ligand>
        <name>FAD</name>
        <dbReference type="ChEBI" id="CHEBI:57692"/>
    </ligand>
</feature>
<keyword evidence="3 4" id="KW-0274">FAD</keyword>
<dbReference type="PIRSF" id="PIRSF000350">
    <property type="entry name" value="Mercury_reductase_MerA"/>
    <property type="match status" value="1"/>
</dbReference>
<evidence type="ECO:0000256" key="4">
    <source>
        <dbReference type="PIRSR" id="PIRSR000350-3"/>
    </source>
</evidence>
<reference evidence="8 9" key="1">
    <citation type="submission" date="2018-05" db="EMBL/GenBank/DDBJ databases">
        <authorList>
            <consortium name="IHU Genomes"/>
        </authorList>
    </citation>
    <scope>NUCLEOTIDE SEQUENCE [LARGE SCALE GENOMIC DNA]</scope>
    <source>
        <strain evidence="8 9">P7335</strain>
    </source>
</reference>
<proteinExistence type="inferred from homology"/>
<organism evidence="8 9">
    <name type="scientific">Mycolicibacterium parafortuitum</name>
    <name type="common">Mycobacterium parafortuitum</name>
    <dbReference type="NCBI Taxonomy" id="39692"/>
    <lineage>
        <taxon>Bacteria</taxon>
        <taxon>Bacillati</taxon>
        <taxon>Actinomycetota</taxon>
        <taxon>Actinomycetes</taxon>
        <taxon>Mycobacteriales</taxon>
        <taxon>Mycobacteriaceae</taxon>
        <taxon>Mycolicibacterium</taxon>
    </lineage>
</organism>
<dbReference type="Gene3D" id="3.50.50.60">
    <property type="entry name" value="FAD/NAD(P)-binding domain"/>
    <property type="match status" value="2"/>
</dbReference>
<evidence type="ECO:0000256" key="3">
    <source>
        <dbReference type="ARBA" id="ARBA00022827"/>
    </source>
</evidence>
<dbReference type="PANTHER" id="PTHR43014">
    <property type="entry name" value="MERCURIC REDUCTASE"/>
    <property type="match status" value="1"/>
</dbReference>
<keyword evidence="9" id="KW-1185">Reference proteome</keyword>
<feature type="binding site" evidence="4">
    <location>
        <position position="52"/>
    </location>
    <ligand>
        <name>FAD</name>
        <dbReference type="ChEBI" id="CHEBI:57692"/>
    </ligand>
</feature>
<comment type="cofactor">
    <cofactor evidence="4">
        <name>FAD</name>
        <dbReference type="ChEBI" id="CHEBI:57692"/>
    </cofactor>
    <text evidence="4">Binds 1 FAD per subunit.</text>
</comment>
<keyword evidence="4" id="KW-0547">Nucleotide-binding</keyword>
<feature type="binding site" evidence="4">
    <location>
        <position position="317"/>
    </location>
    <ligand>
        <name>FAD</name>
        <dbReference type="ChEBI" id="CHEBI:57692"/>
    </ligand>
</feature>
<comment type="similarity">
    <text evidence="1">Belongs to the class-I pyridine nucleotide-disulfide oxidoreductase family.</text>
</comment>
<dbReference type="GO" id="GO:0050660">
    <property type="term" value="F:flavin adenine dinucleotide binding"/>
    <property type="evidence" value="ECO:0007669"/>
    <property type="project" value="TreeGrafter"/>
</dbReference>
<dbReference type="InterPro" id="IPR001100">
    <property type="entry name" value="Pyr_nuc-diS_OxRdtase"/>
</dbReference>
<feature type="binding site" evidence="4">
    <location>
        <begin position="189"/>
        <end position="196"/>
    </location>
    <ligand>
        <name>NAD(+)</name>
        <dbReference type="ChEBI" id="CHEBI:57540"/>
    </ligand>
</feature>
<evidence type="ECO:0000313" key="8">
    <source>
        <dbReference type="EMBL" id="SRX80567.1"/>
    </source>
</evidence>
<dbReference type="Gene3D" id="3.30.390.30">
    <property type="match status" value="1"/>
</dbReference>
<dbReference type="GO" id="GO:0003955">
    <property type="term" value="F:NAD(P)H dehydrogenase (quinone) activity"/>
    <property type="evidence" value="ECO:0007669"/>
    <property type="project" value="TreeGrafter"/>
</dbReference>
<dbReference type="SUPFAM" id="SSF55424">
    <property type="entry name" value="FAD/NAD-linked reductases, dimerisation (C-terminal) domain"/>
    <property type="match status" value="1"/>
</dbReference>
<evidence type="ECO:0000256" key="1">
    <source>
        <dbReference type="ARBA" id="ARBA00007532"/>
    </source>
</evidence>
<dbReference type="EMBL" id="UEGS01000001">
    <property type="protein sequence ID" value="SRX80567.1"/>
    <property type="molecule type" value="Genomic_DNA"/>
</dbReference>
<dbReference type="PRINTS" id="PR00368">
    <property type="entry name" value="FADPNR"/>
</dbReference>
<dbReference type="InterPro" id="IPR023753">
    <property type="entry name" value="FAD/NAD-binding_dom"/>
</dbReference>
<dbReference type="Pfam" id="PF07992">
    <property type="entry name" value="Pyr_redox_2"/>
    <property type="match status" value="1"/>
</dbReference>
<evidence type="ECO:0000256" key="5">
    <source>
        <dbReference type="PIRSR" id="PIRSR000350-4"/>
    </source>
</evidence>
<evidence type="ECO:0000313" key="9">
    <source>
        <dbReference type="Proteomes" id="UP000252008"/>
    </source>
</evidence>
<evidence type="ECO:0000259" key="7">
    <source>
        <dbReference type="Pfam" id="PF07992"/>
    </source>
</evidence>
<keyword evidence="2" id="KW-0285">Flavoprotein</keyword>
<dbReference type="NCBIfam" id="NF005883">
    <property type="entry name" value="PRK07845.1"/>
    <property type="match status" value="1"/>
</dbReference>
<evidence type="ECO:0000259" key="6">
    <source>
        <dbReference type="Pfam" id="PF02852"/>
    </source>
</evidence>